<proteinExistence type="predicted"/>
<evidence type="ECO:0000313" key="1">
    <source>
        <dbReference type="EMBL" id="KKZ68115.1"/>
    </source>
</evidence>
<organism evidence="1 2">
    <name type="scientific">[Emmonsia] crescens</name>
    <dbReference type="NCBI Taxonomy" id="73230"/>
    <lineage>
        <taxon>Eukaryota</taxon>
        <taxon>Fungi</taxon>
        <taxon>Dikarya</taxon>
        <taxon>Ascomycota</taxon>
        <taxon>Pezizomycotina</taxon>
        <taxon>Eurotiomycetes</taxon>
        <taxon>Eurotiomycetidae</taxon>
        <taxon>Onygenales</taxon>
        <taxon>Ajellomycetaceae</taxon>
        <taxon>Emergomyces</taxon>
    </lineage>
</organism>
<protein>
    <submittedName>
        <fullName evidence="1">Uncharacterized protein</fullName>
    </submittedName>
</protein>
<dbReference type="OrthoDB" id="4186590at2759"/>
<reference evidence="2" key="1">
    <citation type="journal article" date="2015" name="PLoS Genet.">
        <title>The dynamic genome and transcriptome of the human fungal pathogen Blastomyces and close relative Emmonsia.</title>
        <authorList>
            <person name="Munoz J.F."/>
            <person name="Gauthier G.M."/>
            <person name="Desjardins C.A."/>
            <person name="Gallo J.E."/>
            <person name="Holder J."/>
            <person name="Sullivan T.D."/>
            <person name="Marty A.J."/>
            <person name="Carmen J.C."/>
            <person name="Chen Z."/>
            <person name="Ding L."/>
            <person name="Gujja S."/>
            <person name="Magrini V."/>
            <person name="Misas E."/>
            <person name="Mitreva M."/>
            <person name="Priest M."/>
            <person name="Saif S."/>
            <person name="Whiston E.A."/>
            <person name="Young S."/>
            <person name="Zeng Q."/>
            <person name="Goldman W.E."/>
            <person name="Mardis E.R."/>
            <person name="Taylor J.W."/>
            <person name="McEwen J.G."/>
            <person name="Clay O.K."/>
            <person name="Klein B.S."/>
            <person name="Cuomo C.A."/>
        </authorList>
    </citation>
    <scope>NUCLEOTIDE SEQUENCE [LARGE SCALE GENOMIC DNA]</scope>
    <source>
        <strain evidence="2">UAMH 3008</strain>
    </source>
</reference>
<gene>
    <name evidence="1" type="ORF">EMCG_06225</name>
</gene>
<name>A0A0G2ICV3_9EURO</name>
<dbReference type="EMBL" id="LCZI01000154">
    <property type="protein sequence ID" value="KKZ68115.1"/>
    <property type="molecule type" value="Genomic_DNA"/>
</dbReference>
<accession>A0A0G2ICV3</accession>
<dbReference type="VEuPathDB" id="FungiDB:EMCG_06225"/>
<comment type="caution">
    <text evidence="1">The sequence shown here is derived from an EMBL/GenBank/DDBJ whole genome shotgun (WGS) entry which is preliminary data.</text>
</comment>
<dbReference type="Proteomes" id="UP000034164">
    <property type="component" value="Unassembled WGS sequence"/>
</dbReference>
<sequence>MLRKEEIDTVSWQQIDWEKRCGRSNHLLDDDYEDLALTLDDFAPFDGIDLTGEKLRKQAIALMAGLRAIAGEITSEMAPTSLKSDEFSVSANILILSALVRIFAITPELEGDIYRKTDFQSHAAELSPVTSV</sequence>
<evidence type="ECO:0000313" key="2">
    <source>
        <dbReference type="Proteomes" id="UP000034164"/>
    </source>
</evidence>
<dbReference type="AlphaFoldDB" id="A0A0G2ICV3"/>